<comment type="similarity">
    <text evidence="2">Belongs to the multi antimicrobial extrusion (MATE) (TC 2.A.66.1) family. MepA subfamily.</text>
</comment>
<dbReference type="PANTHER" id="PTHR43298">
    <property type="entry name" value="MULTIDRUG RESISTANCE PROTEIN NORM-RELATED"/>
    <property type="match status" value="1"/>
</dbReference>
<dbReference type="GO" id="GO:0005886">
    <property type="term" value="C:plasma membrane"/>
    <property type="evidence" value="ECO:0007669"/>
    <property type="project" value="UniProtKB-SubCell"/>
</dbReference>
<dbReference type="Pfam" id="PF01554">
    <property type="entry name" value="MatE"/>
    <property type="match status" value="2"/>
</dbReference>
<comment type="subcellular location">
    <subcellularLocation>
        <location evidence="1">Cell inner membrane</location>
        <topology evidence="1">Multi-pass membrane protein</topology>
    </subcellularLocation>
</comment>
<dbReference type="InterPro" id="IPR050222">
    <property type="entry name" value="MATE_MdtK"/>
</dbReference>
<keyword evidence="9" id="KW-0406">Ion transport</keyword>
<feature type="transmembrane region" description="Helical" evidence="13">
    <location>
        <begin position="322"/>
        <end position="344"/>
    </location>
</feature>
<keyword evidence="11" id="KW-0046">Antibiotic resistance</keyword>
<feature type="transmembrane region" description="Helical" evidence="13">
    <location>
        <begin position="278"/>
        <end position="301"/>
    </location>
</feature>
<dbReference type="AlphaFoldDB" id="A0A4R5VGU6"/>
<feature type="transmembrane region" description="Helical" evidence="13">
    <location>
        <begin position="102"/>
        <end position="126"/>
    </location>
</feature>
<proteinExistence type="inferred from homology"/>
<organism evidence="14 15">
    <name type="scientific">Antarcticimicrobium luteum</name>
    <dbReference type="NCBI Taxonomy" id="2547397"/>
    <lineage>
        <taxon>Bacteria</taxon>
        <taxon>Pseudomonadati</taxon>
        <taxon>Pseudomonadota</taxon>
        <taxon>Alphaproteobacteria</taxon>
        <taxon>Rhodobacterales</taxon>
        <taxon>Paracoccaceae</taxon>
        <taxon>Antarcticimicrobium</taxon>
    </lineage>
</organism>
<evidence type="ECO:0000313" key="14">
    <source>
        <dbReference type="EMBL" id="TDK52128.1"/>
    </source>
</evidence>
<evidence type="ECO:0000256" key="5">
    <source>
        <dbReference type="ARBA" id="ARBA00022449"/>
    </source>
</evidence>
<feature type="transmembrane region" description="Helical" evidence="13">
    <location>
        <begin position="132"/>
        <end position="155"/>
    </location>
</feature>
<keyword evidence="5" id="KW-0050">Antiport</keyword>
<protein>
    <recommendedName>
        <fullName evidence="3">Multidrug export protein MepA</fullName>
    </recommendedName>
    <alternativeName>
        <fullName evidence="12">Multidrug-efflux transporter</fullName>
    </alternativeName>
</protein>
<gene>
    <name evidence="14" type="ORF">E1832_02080</name>
</gene>
<keyword evidence="4" id="KW-0813">Transport</keyword>
<dbReference type="CDD" id="cd13143">
    <property type="entry name" value="MATE_MepA_like"/>
    <property type="match status" value="1"/>
</dbReference>
<feature type="transmembrane region" description="Helical" evidence="13">
    <location>
        <begin position="59"/>
        <end position="81"/>
    </location>
</feature>
<feature type="transmembrane region" description="Helical" evidence="13">
    <location>
        <begin position="241"/>
        <end position="266"/>
    </location>
</feature>
<feature type="transmembrane region" description="Helical" evidence="13">
    <location>
        <begin position="21"/>
        <end position="47"/>
    </location>
</feature>
<feature type="transmembrane region" description="Helical" evidence="13">
    <location>
        <begin position="394"/>
        <end position="415"/>
    </location>
</feature>
<keyword evidence="8 13" id="KW-1133">Transmembrane helix</keyword>
<feature type="transmembrane region" description="Helical" evidence="13">
    <location>
        <begin position="364"/>
        <end position="382"/>
    </location>
</feature>
<feature type="transmembrane region" description="Helical" evidence="13">
    <location>
        <begin position="167"/>
        <end position="188"/>
    </location>
</feature>
<evidence type="ECO:0000256" key="13">
    <source>
        <dbReference type="SAM" id="Phobius"/>
    </source>
</evidence>
<evidence type="ECO:0000256" key="1">
    <source>
        <dbReference type="ARBA" id="ARBA00004429"/>
    </source>
</evidence>
<evidence type="ECO:0000256" key="7">
    <source>
        <dbReference type="ARBA" id="ARBA00022692"/>
    </source>
</evidence>
<comment type="caution">
    <text evidence="14">The sequence shown here is derived from an EMBL/GenBank/DDBJ whole genome shotgun (WGS) entry which is preliminary data.</text>
</comment>
<evidence type="ECO:0000256" key="12">
    <source>
        <dbReference type="ARBA" id="ARBA00031636"/>
    </source>
</evidence>
<keyword evidence="6" id="KW-1003">Cell membrane</keyword>
<dbReference type="PANTHER" id="PTHR43298:SF2">
    <property type="entry name" value="FMN_FAD EXPORTER YEEO-RELATED"/>
    <property type="match status" value="1"/>
</dbReference>
<keyword evidence="10 13" id="KW-0472">Membrane</keyword>
<dbReference type="InterPro" id="IPR045070">
    <property type="entry name" value="MATE_MepA-like"/>
</dbReference>
<sequence length="463" mass="47812">MSDPARNSFLEGSLPAIYARTALPIIFVMGMNGLLTVADAVFLGLYVGPQALAAVTLMFPLYMVIVALATLVGSGMSSLLARHLGAGRMGAARATLAGAHGLALALGAGLIALFALIGGLVATRAAGGSGELAMMGLTYLRILVAFSPVMFVLSVQSDALRNEGQAGMMAAMSLLVSLANIALNYLLIVRLEMGVAGSALGTGLAQCLALAAILALRLSGRTTLPAGAMLRGGLLRGWRPILALGAPQSLNFLGLALGSATLMAGLQIAAPPDYSTLVSAYGIVTRVMTFVFLPVLGLSFAMQTITGNNFGARLWQRTDGSVRIALGAALLYCGGVQLALTLGAPVIGRVFVDDPAVVRSVARILPVIVALFWLAGPLMLIASHFQAQGDAVRAAMLGLSKPYLFAIPLTLLLALSVGEAGIWFAGPMAELCLLGLTAVVLTRIARRRGLRWGLFTAQAECGR</sequence>
<evidence type="ECO:0000256" key="2">
    <source>
        <dbReference type="ARBA" id="ARBA00008417"/>
    </source>
</evidence>
<dbReference type="OrthoDB" id="7805940at2"/>
<evidence type="ECO:0000256" key="9">
    <source>
        <dbReference type="ARBA" id="ARBA00023065"/>
    </source>
</evidence>
<dbReference type="GO" id="GO:0015297">
    <property type="term" value="F:antiporter activity"/>
    <property type="evidence" value="ECO:0007669"/>
    <property type="project" value="UniProtKB-KW"/>
</dbReference>
<reference evidence="14 15" key="1">
    <citation type="submission" date="2019-03" db="EMBL/GenBank/DDBJ databases">
        <title>Ruegeria lutea sp. nov., a novel strain, isolated from marine sediment, the Masan Bay, South Korea.</title>
        <authorList>
            <person name="Kim J."/>
            <person name="Kim D.-Y."/>
            <person name="Lee S.-S."/>
        </authorList>
    </citation>
    <scope>NUCLEOTIDE SEQUENCE [LARGE SCALE GENOMIC DNA]</scope>
    <source>
        <strain evidence="14 15">318-1</strain>
    </source>
</reference>
<dbReference type="RefSeq" id="WP_133358085.1">
    <property type="nucleotide sequence ID" value="NZ_SMUV01000040.1"/>
</dbReference>
<dbReference type="GO" id="GO:0006811">
    <property type="term" value="P:monoatomic ion transport"/>
    <property type="evidence" value="ECO:0007669"/>
    <property type="project" value="UniProtKB-KW"/>
</dbReference>
<accession>A0A4R5VGU6</accession>
<evidence type="ECO:0000313" key="15">
    <source>
        <dbReference type="Proteomes" id="UP000295301"/>
    </source>
</evidence>
<dbReference type="GO" id="GO:0042910">
    <property type="term" value="F:xenobiotic transmembrane transporter activity"/>
    <property type="evidence" value="ECO:0007669"/>
    <property type="project" value="InterPro"/>
</dbReference>
<dbReference type="InterPro" id="IPR048279">
    <property type="entry name" value="MdtK-like"/>
</dbReference>
<name>A0A4R5VGU6_9RHOB</name>
<feature type="transmembrane region" description="Helical" evidence="13">
    <location>
        <begin position="200"/>
        <end position="220"/>
    </location>
</feature>
<dbReference type="EMBL" id="SMUV01000040">
    <property type="protein sequence ID" value="TDK52128.1"/>
    <property type="molecule type" value="Genomic_DNA"/>
</dbReference>
<evidence type="ECO:0000256" key="11">
    <source>
        <dbReference type="ARBA" id="ARBA00023251"/>
    </source>
</evidence>
<dbReference type="Proteomes" id="UP000295301">
    <property type="component" value="Unassembled WGS sequence"/>
</dbReference>
<dbReference type="InterPro" id="IPR002528">
    <property type="entry name" value="MATE_fam"/>
</dbReference>
<keyword evidence="15" id="KW-1185">Reference proteome</keyword>
<dbReference type="PIRSF" id="PIRSF006603">
    <property type="entry name" value="DinF"/>
    <property type="match status" value="1"/>
</dbReference>
<evidence type="ECO:0000256" key="4">
    <source>
        <dbReference type="ARBA" id="ARBA00022448"/>
    </source>
</evidence>
<keyword evidence="7 13" id="KW-0812">Transmembrane</keyword>
<dbReference type="GO" id="GO:0046677">
    <property type="term" value="P:response to antibiotic"/>
    <property type="evidence" value="ECO:0007669"/>
    <property type="project" value="UniProtKB-KW"/>
</dbReference>
<evidence type="ECO:0000256" key="10">
    <source>
        <dbReference type="ARBA" id="ARBA00023136"/>
    </source>
</evidence>
<feature type="transmembrane region" description="Helical" evidence="13">
    <location>
        <begin position="421"/>
        <end position="441"/>
    </location>
</feature>
<evidence type="ECO:0000256" key="8">
    <source>
        <dbReference type="ARBA" id="ARBA00022989"/>
    </source>
</evidence>
<evidence type="ECO:0000256" key="6">
    <source>
        <dbReference type="ARBA" id="ARBA00022475"/>
    </source>
</evidence>
<evidence type="ECO:0000256" key="3">
    <source>
        <dbReference type="ARBA" id="ARBA00022106"/>
    </source>
</evidence>